<evidence type="ECO:0000313" key="2">
    <source>
        <dbReference type="Proteomes" id="UP000018745"/>
    </source>
</evidence>
<keyword evidence="2" id="KW-1185">Reference proteome</keyword>
<dbReference type="RefSeq" id="WP_024071273.1">
    <property type="nucleotide sequence ID" value="NC_023062.1"/>
</dbReference>
<sequence>MSCKGYGLVGSEDWTASLLSSLFKDSKAFTLGQSLNINFQTTTGQSEIKTTLKSDDFKSEIHGQWSETEIKKPDLRGGNKKTVIPIETSESNKKPYSVYLSL</sequence>
<organism evidence="1 2">
    <name type="scientific">Mycoplasma ovis str. Michigan</name>
    <dbReference type="NCBI Taxonomy" id="1415773"/>
    <lineage>
        <taxon>Bacteria</taxon>
        <taxon>Bacillati</taxon>
        <taxon>Mycoplasmatota</taxon>
        <taxon>Mollicutes</taxon>
        <taxon>Mycoplasmataceae</taxon>
        <taxon>Mycoplasma</taxon>
    </lineage>
</organism>
<gene>
    <name evidence="1" type="ORF">OVS_02505</name>
</gene>
<accession>A0ABM5P1Y6</accession>
<protein>
    <submittedName>
        <fullName evidence="1">Uncharacterized protein</fullName>
    </submittedName>
</protein>
<dbReference type="Proteomes" id="UP000018745">
    <property type="component" value="Chromosome"/>
</dbReference>
<name>A0ABM5P1Y6_9MOLU</name>
<proteinExistence type="predicted"/>
<reference evidence="1 2" key="1">
    <citation type="journal article" date="2014" name="Genome Announc.">
        <title>Complete Genome Sequence of Mycoplasma ovis Strain Michigan, a Hemoplasma of Sheep with Two Distinct 16S rRNA Genes.</title>
        <authorList>
            <person name="Deshuillers P.L."/>
            <person name="Santos A.P."/>
            <person name="do Nascimento N.C."/>
            <person name="Hampel J.A."/>
            <person name="Bergin I.L."/>
            <person name="Dyson M.C."/>
            <person name="Messick J.B."/>
        </authorList>
    </citation>
    <scope>NUCLEOTIDE SEQUENCE [LARGE SCALE GENOMIC DNA]</scope>
    <source>
        <strain evidence="1 2">Michigan</strain>
    </source>
</reference>
<evidence type="ECO:0000313" key="1">
    <source>
        <dbReference type="EMBL" id="AHC40339.1"/>
    </source>
</evidence>
<dbReference type="EMBL" id="CP006935">
    <property type="protein sequence ID" value="AHC40339.1"/>
    <property type="molecule type" value="Genomic_DNA"/>
</dbReference>